<comment type="caution">
    <text evidence="1">The sequence shown here is derived from an EMBL/GenBank/DDBJ whole genome shotgun (WGS) entry which is preliminary data.</text>
</comment>
<evidence type="ECO:0000313" key="1">
    <source>
        <dbReference type="EMBL" id="KAI4803791.1"/>
    </source>
</evidence>
<protein>
    <submittedName>
        <fullName evidence="1">Uncharacterized protein</fullName>
    </submittedName>
</protein>
<dbReference type="EMBL" id="CM043799">
    <property type="protein sequence ID" value="KAI4803791.1"/>
    <property type="molecule type" value="Genomic_DNA"/>
</dbReference>
<proteinExistence type="predicted"/>
<name>A0ACB9VUF9_CHAAC</name>
<organism evidence="1 2">
    <name type="scientific">Chaenocephalus aceratus</name>
    <name type="common">Blackfin icefish</name>
    <name type="synonym">Chaenichthys aceratus</name>
    <dbReference type="NCBI Taxonomy" id="36190"/>
    <lineage>
        <taxon>Eukaryota</taxon>
        <taxon>Metazoa</taxon>
        <taxon>Chordata</taxon>
        <taxon>Craniata</taxon>
        <taxon>Vertebrata</taxon>
        <taxon>Euteleostomi</taxon>
        <taxon>Actinopterygii</taxon>
        <taxon>Neopterygii</taxon>
        <taxon>Teleostei</taxon>
        <taxon>Neoteleostei</taxon>
        <taxon>Acanthomorphata</taxon>
        <taxon>Eupercaria</taxon>
        <taxon>Perciformes</taxon>
        <taxon>Notothenioidei</taxon>
        <taxon>Channichthyidae</taxon>
        <taxon>Chaenocephalus</taxon>
    </lineage>
</organism>
<evidence type="ECO:0000313" key="2">
    <source>
        <dbReference type="Proteomes" id="UP001057452"/>
    </source>
</evidence>
<gene>
    <name evidence="1" type="ORF">KUCAC02_025439</name>
</gene>
<dbReference type="Proteomes" id="UP001057452">
    <property type="component" value="Chromosome 15"/>
</dbReference>
<keyword evidence="2" id="KW-1185">Reference proteome</keyword>
<accession>A0ACB9VUF9</accession>
<reference evidence="1" key="1">
    <citation type="submission" date="2022-05" db="EMBL/GenBank/DDBJ databases">
        <title>Chromosome-level genome of Chaenocephalus aceratus.</title>
        <authorList>
            <person name="Park H."/>
        </authorList>
    </citation>
    <scope>NUCLEOTIDE SEQUENCE</scope>
    <source>
        <strain evidence="1">KU_202001</strain>
    </source>
</reference>
<sequence length="104" mass="11404">MCDRTRRCFMSPGLRGTILTPWPGSLLGQAPNGIQIVASVTVEFVRGGKPRRLASSSAKSSRLASQHNSAETEAPLKPTPGSMSGVFLFFQRTPRQSILMFWPR</sequence>